<dbReference type="STRING" id="502682.BMF35_b0122"/>
<feature type="transmembrane region" description="Helical" evidence="1">
    <location>
        <begin position="99"/>
        <end position="118"/>
    </location>
</feature>
<keyword evidence="3" id="KW-1185">Reference proteome</keyword>
<evidence type="ECO:0000313" key="3">
    <source>
        <dbReference type="Proteomes" id="UP000053070"/>
    </source>
</evidence>
<feature type="transmembrane region" description="Helical" evidence="1">
    <location>
        <begin position="30"/>
        <end position="46"/>
    </location>
</feature>
<feature type="transmembrane region" description="Helical" evidence="1">
    <location>
        <begin position="185"/>
        <end position="205"/>
    </location>
</feature>
<dbReference type="Proteomes" id="UP000053070">
    <property type="component" value="Unassembled WGS sequence"/>
</dbReference>
<gene>
    <name evidence="2" type="ORF">AAW01_12390</name>
</gene>
<feature type="transmembrane region" description="Helical" evidence="1">
    <location>
        <begin position="66"/>
        <end position="84"/>
    </location>
</feature>
<evidence type="ECO:0000313" key="2">
    <source>
        <dbReference type="EMBL" id="KLE31194.1"/>
    </source>
</evidence>
<accession>A0A0G9MKQ9</accession>
<feature type="transmembrane region" description="Helical" evidence="1">
    <location>
        <begin position="153"/>
        <end position="173"/>
    </location>
</feature>
<keyword evidence="1" id="KW-1133">Transmembrane helix</keyword>
<proteinExistence type="predicted"/>
<dbReference type="EMBL" id="LBHC01000003">
    <property type="protein sequence ID" value="KLE31194.1"/>
    <property type="molecule type" value="Genomic_DNA"/>
</dbReference>
<keyword evidence="1" id="KW-0812">Transmembrane</keyword>
<evidence type="ECO:0000256" key="1">
    <source>
        <dbReference type="SAM" id="Phobius"/>
    </source>
</evidence>
<feature type="transmembrane region" description="Helical" evidence="1">
    <location>
        <begin position="130"/>
        <end position="147"/>
    </location>
</feature>
<name>A0A0G9MKQ9_9SPHN</name>
<dbReference type="PATRIC" id="fig|502682.8.peg.2528"/>
<comment type="caution">
    <text evidence="2">The sequence shown here is derived from an EMBL/GenBank/DDBJ whole genome shotgun (WGS) entry which is preliminary data.</text>
</comment>
<protein>
    <submittedName>
        <fullName evidence="2">Uncharacterized protein</fullName>
    </submittedName>
</protein>
<organism evidence="2 3">
    <name type="scientific">Aurantiacibacter gangjinensis</name>
    <dbReference type="NCBI Taxonomy" id="502682"/>
    <lineage>
        <taxon>Bacteria</taxon>
        <taxon>Pseudomonadati</taxon>
        <taxon>Pseudomonadota</taxon>
        <taxon>Alphaproteobacteria</taxon>
        <taxon>Sphingomonadales</taxon>
        <taxon>Erythrobacteraceae</taxon>
        <taxon>Aurantiacibacter</taxon>
    </lineage>
</organism>
<dbReference type="AlphaFoldDB" id="A0A0G9MKQ9"/>
<keyword evidence="1" id="KW-0472">Membrane</keyword>
<reference evidence="2 3" key="1">
    <citation type="submission" date="2015-04" db="EMBL/GenBank/DDBJ databases">
        <title>The draft genome sequence of Erythrobacr gangjinensis K7-2.</title>
        <authorList>
            <person name="Zhuang L."/>
            <person name="Liu Y."/>
            <person name="Shao Z."/>
        </authorList>
    </citation>
    <scope>NUCLEOTIDE SEQUENCE [LARGE SCALE GENOMIC DNA]</scope>
    <source>
        <strain evidence="2 3">K7-2</strain>
    </source>
</reference>
<sequence length="237" mass="26146">MAWVMSIIIVAGFSLNLAVGRSSFDTPAAYHIHAVIFMGWIALYLAQHMTIARGAVALHRRLGRLAYGWVAAMVLSGSVIMIVVTRRTGGPFFFDVNEFLISNLAMLLCFGGLALWALRRQRYTGWHRRLMLCAMAVLTGPGLGRLLPMPLMIPNAWLITTLCTFLFPVIGMIADKRMTGAVHPAYQYGLWIYVLTFGLSMLLAYSPAGYAFTEWVVAGTPGAERPMQAFLPTGLEL</sequence>